<dbReference type="EMBL" id="JAZIBG010000025">
    <property type="protein sequence ID" value="MEF7614453.1"/>
    <property type="molecule type" value="Genomic_DNA"/>
</dbReference>
<organism evidence="3 4">
    <name type="scientific">Aquincola agrisoli</name>
    <dbReference type="NCBI Taxonomy" id="3119538"/>
    <lineage>
        <taxon>Bacteria</taxon>
        <taxon>Pseudomonadati</taxon>
        <taxon>Pseudomonadota</taxon>
        <taxon>Betaproteobacteria</taxon>
        <taxon>Burkholderiales</taxon>
        <taxon>Sphaerotilaceae</taxon>
        <taxon>Aquincola</taxon>
    </lineage>
</organism>
<dbReference type="Proteomes" id="UP001336250">
    <property type="component" value="Unassembled WGS sequence"/>
</dbReference>
<evidence type="ECO:0000259" key="2">
    <source>
        <dbReference type="Pfam" id="PF00089"/>
    </source>
</evidence>
<evidence type="ECO:0000313" key="4">
    <source>
        <dbReference type="Proteomes" id="UP001336250"/>
    </source>
</evidence>
<dbReference type="EC" id="3.4.21.-" evidence="3"/>
<dbReference type="SUPFAM" id="SSF50494">
    <property type="entry name" value="Trypsin-like serine proteases"/>
    <property type="match status" value="1"/>
</dbReference>
<name>A0AAW9QDJ7_9BURK</name>
<dbReference type="AlphaFoldDB" id="A0AAW9QDJ7"/>
<keyword evidence="1" id="KW-0732">Signal</keyword>
<keyword evidence="4" id="KW-1185">Reference proteome</keyword>
<dbReference type="Pfam" id="PF00089">
    <property type="entry name" value="Trypsin"/>
    <property type="match status" value="1"/>
</dbReference>
<proteinExistence type="predicted"/>
<comment type="caution">
    <text evidence="3">The sequence shown here is derived from an EMBL/GenBank/DDBJ whole genome shotgun (WGS) entry which is preliminary data.</text>
</comment>
<dbReference type="Gene3D" id="2.40.10.10">
    <property type="entry name" value="Trypsin-like serine proteases"/>
    <property type="match status" value="1"/>
</dbReference>
<dbReference type="InterPro" id="IPR001254">
    <property type="entry name" value="Trypsin_dom"/>
</dbReference>
<dbReference type="InterPro" id="IPR009003">
    <property type="entry name" value="Peptidase_S1_PA"/>
</dbReference>
<feature type="signal peptide" evidence="1">
    <location>
        <begin position="1"/>
        <end position="27"/>
    </location>
</feature>
<feature type="chain" id="PRO_5043746018" evidence="1">
    <location>
        <begin position="28"/>
        <end position="278"/>
    </location>
</feature>
<feature type="domain" description="Peptidase S1" evidence="2">
    <location>
        <begin position="39"/>
        <end position="225"/>
    </location>
</feature>
<reference evidence="3 4" key="1">
    <citation type="submission" date="2024-02" db="EMBL/GenBank/DDBJ databases">
        <title>Genome sequence of Aquincola sp. MAHUQ-54.</title>
        <authorList>
            <person name="Huq M.A."/>
        </authorList>
    </citation>
    <scope>NUCLEOTIDE SEQUENCE [LARGE SCALE GENOMIC DNA]</scope>
    <source>
        <strain evidence="3 4">MAHUQ-54</strain>
    </source>
</reference>
<protein>
    <submittedName>
        <fullName evidence="3">Trypsin-like serine protease</fullName>
        <ecNumber evidence="3">3.4.21.-</ecNumber>
    </submittedName>
</protein>
<dbReference type="GO" id="GO:0006508">
    <property type="term" value="P:proteolysis"/>
    <property type="evidence" value="ECO:0007669"/>
    <property type="project" value="UniProtKB-KW"/>
</dbReference>
<dbReference type="InterPro" id="IPR043504">
    <property type="entry name" value="Peptidase_S1_PA_chymotrypsin"/>
</dbReference>
<evidence type="ECO:0000313" key="3">
    <source>
        <dbReference type="EMBL" id="MEF7614453.1"/>
    </source>
</evidence>
<keyword evidence="3" id="KW-0645">Protease</keyword>
<dbReference type="GO" id="GO:0004252">
    <property type="term" value="F:serine-type endopeptidase activity"/>
    <property type="evidence" value="ECO:0007669"/>
    <property type="project" value="InterPro"/>
</dbReference>
<accession>A0AAW9QDJ7</accession>
<sequence length="278" mass="28182">MMPLRCRAPLRLALSMALAGAAGQAAAIVGGTSTTAFGQVDSGVQITGNWVLTATHVAYGVGSLYGNGYGSASVAAVYHFGEAGFPADDLTLLRLATAIDAPALALEGTVLAPDTLSAPIAVTIATGSNQWPRGYGATWLQDVWPAFDADGSGPQPAATTNWLITATATLGEPYVQPGDSGGGLFLGHVSDSSSTLLGITSAAVTFDNGLHASAFVQLASYRAWIDATMAADPADHQQALWVSSVPEPASCALLLAGIAVLPALRKRAGHPTPARPAC</sequence>
<keyword evidence="3" id="KW-0378">Hydrolase</keyword>
<gene>
    <name evidence="3" type="ORF">V4F39_11085</name>
</gene>
<evidence type="ECO:0000256" key="1">
    <source>
        <dbReference type="SAM" id="SignalP"/>
    </source>
</evidence>